<feature type="region of interest" description="Disordered" evidence="14">
    <location>
        <begin position="474"/>
        <end position="497"/>
    </location>
</feature>
<keyword evidence="13" id="KW-1133">Transmembrane helix</keyword>
<dbReference type="Gene3D" id="1.20.120.310">
    <property type="entry name" value="ERV/ALR sulfhydryl oxidase domain"/>
    <property type="match status" value="1"/>
</dbReference>
<evidence type="ECO:0000313" key="18">
    <source>
        <dbReference type="EMBL" id="CAG07999.1"/>
    </source>
</evidence>
<protein>
    <recommendedName>
        <fullName evidence="13">Sulfhydryl oxidase</fullName>
        <ecNumber evidence="13">1.8.3.2</ecNumber>
    </recommendedName>
</protein>
<dbReference type="EC" id="1.8.3.2" evidence="13"/>
<dbReference type="SUPFAM" id="SSF69000">
    <property type="entry name" value="FAD-dependent thiol oxidase"/>
    <property type="match status" value="1"/>
</dbReference>
<evidence type="ECO:0000256" key="7">
    <source>
        <dbReference type="ARBA" id="ARBA00022827"/>
    </source>
</evidence>
<evidence type="ECO:0000256" key="13">
    <source>
        <dbReference type="RuleBase" id="RU371123"/>
    </source>
</evidence>
<dbReference type="Pfam" id="PF18371">
    <property type="entry name" value="FAD_SOX"/>
    <property type="match status" value="1"/>
</dbReference>
<dbReference type="InterPro" id="IPR036774">
    <property type="entry name" value="ERV/ALR_sulphydryl_oxid_sf"/>
</dbReference>
<keyword evidence="10" id="KW-0325">Glycoprotein</keyword>
<evidence type="ECO:0000256" key="11">
    <source>
        <dbReference type="ARBA" id="ARBA00045804"/>
    </source>
</evidence>
<dbReference type="EMBL" id="CAAE01014995">
    <property type="protein sequence ID" value="CAG07999.1"/>
    <property type="molecule type" value="Genomic_DNA"/>
</dbReference>
<dbReference type="GO" id="GO:0005615">
    <property type="term" value="C:extracellular space"/>
    <property type="evidence" value="ECO:0007669"/>
    <property type="project" value="TreeGrafter"/>
</dbReference>
<proteinExistence type="inferred from homology"/>
<feature type="domain" description="Thioredoxin" evidence="17">
    <location>
        <begin position="34"/>
        <end position="167"/>
    </location>
</feature>
<dbReference type="GO" id="GO:0000139">
    <property type="term" value="C:Golgi membrane"/>
    <property type="evidence" value="ECO:0007669"/>
    <property type="project" value="TreeGrafter"/>
</dbReference>
<sequence>MAQRRGCATSRCAGGTQSHGRRRRATSAVWLWICLLLPSAAEAGLYSLSDQIILLNAKSVESVLVNSTAAIVAEFYASWCGHCVAFSPVYKTLARDIKEWKPAVDLAAVDCAAMETRQVCLDYGVKGYPTIKFFHAYSKDGSRGLPLKDFPRDVRRLRHRIIDQLEKHPEQWPPACPPLEPISQAEVDAFFQTNSVEHLALIFEDDKSYIGREVTLDLLQFENIAVRRVLSTQKELVTRLGVTDFPSCYLYYSGGNFTRLQVGCRGWCEQGSSAPELIEGVTNRTSDPWRPFNSTSVSEDLTSVSCVDVNGAETWVDKDMEDNKEKERQNKSSEGKEPGGNPSDKDEKMMPWEDKECHSPVAGRHQHSRNSKGGESEHGEQGLFKEQQVPTEGGQNEPSKNLPTQAGQRTLLADEGRGQCESRNSDSFKQVEQEPSQDGHYESSPHIESGELQPPGEAGQPSEIMTYELNEEQKSLEKVKDDPPKSGDSESSKEWKPAVDLAAVDCAAMETRQVCLDYGVKGYPTIKMMMCTSGPNHPDFPRDVRRLRHRIIDQLEKHPEQWPPACPPLEPISQAEVDAFFQTNSVEHLALIFEDDKSYIGREVTLDLLQFENIAVRRVLSTQKELVTRLGATDFPSCYLYYSGGNFTRLQVISHGVREDAPQRLLQESPPDEGGVALAPLISTAYFPGRPMVMNLLQSLNTWLQDQSGDEISYEELKKRLDSTAQTPNAALPEGARWVACQGSQPHLRRFPCGVWTLFHVSYRPSKKRRRRRGLTVSNLQHPQEVLSAMRSYVRHFFGCRPCAQHFEEMAEESLSELSTLSAAVLWLWSRHNRVNNRLADYLEDENQVLAQQREKHASQAVEAQRRAERKAREALASITEPPPSQPTALSEEEEEEVQDEAAARREAEGGEEATAGEMTGKVSAPTTWAKHEMMGEGRPPFRRRPSIVGMKMREKREDIVDLDSFVNRHYKAKALQLAASSRIKQRTLQRKEEPEPGPVFGLGMELDAGLGMVGLQPLEEDFDPDLQQQAKRRQKRELGSRYSSEEAEWSRRRAWMSVLSIGFTRADVSLCVVLYFLSSVCLLAMYLFFKSRLKVRKAKIALS</sequence>
<feature type="compositionally biased region" description="Polar residues" evidence="14">
    <location>
        <begin position="388"/>
        <end position="408"/>
    </location>
</feature>
<evidence type="ECO:0000256" key="14">
    <source>
        <dbReference type="SAM" id="MobiDB-lite"/>
    </source>
</evidence>
<evidence type="ECO:0000256" key="9">
    <source>
        <dbReference type="ARBA" id="ARBA00023157"/>
    </source>
</evidence>
<keyword evidence="6 15" id="KW-0732">Signal</keyword>
<dbReference type="AlphaFoldDB" id="Q4RUD3"/>
<feature type="compositionally biased region" description="Basic and acidic residues" evidence="14">
    <location>
        <begin position="315"/>
        <end position="358"/>
    </location>
</feature>
<evidence type="ECO:0000256" key="8">
    <source>
        <dbReference type="ARBA" id="ARBA00023002"/>
    </source>
</evidence>
<dbReference type="Gene3D" id="1.20.120.1960">
    <property type="entry name" value="QSOX sulfhydryl oxidase domain"/>
    <property type="match status" value="1"/>
</dbReference>
<reference evidence="18" key="2">
    <citation type="submission" date="2004-02" db="EMBL/GenBank/DDBJ databases">
        <authorList>
            <consortium name="Genoscope"/>
            <consortium name="Whitehead Institute Centre for Genome Research"/>
        </authorList>
    </citation>
    <scope>NUCLEOTIDE SEQUENCE</scope>
</reference>
<feature type="region of interest" description="Disordered" evidence="14">
    <location>
        <begin position="313"/>
        <end position="461"/>
    </location>
</feature>
<dbReference type="FunFam" id="3.40.30.10:FF:000080">
    <property type="entry name" value="Sulfhydryl oxidase"/>
    <property type="match status" value="2"/>
</dbReference>
<dbReference type="InterPro" id="IPR017937">
    <property type="entry name" value="Thioredoxin_CS"/>
</dbReference>
<evidence type="ECO:0000256" key="3">
    <source>
        <dbReference type="ARBA" id="ARBA00006041"/>
    </source>
</evidence>
<dbReference type="PANTHER" id="PTHR22897">
    <property type="entry name" value="QUIESCIN Q6-RELATED SULFHYDRYL OXIDASE"/>
    <property type="match status" value="1"/>
</dbReference>
<dbReference type="InterPro" id="IPR013766">
    <property type="entry name" value="Thioredoxin_domain"/>
</dbReference>
<keyword evidence="7 13" id="KW-0274">FAD</keyword>
<feature type="compositionally biased region" description="Basic and acidic residues" evidence="14">
    <location>
        <begin position="412"/>
        <end position="449"/>
    </location>
</feature>
<evidence type="ECO:0000256" key="1">
    <source>
        <dbReference type="ARBA" id="ARBA00001974"/>
    </source>
</evidence>
<dbReference type="GO" id="GO:0016971">
    <property type="term" value="F:flavin-dependent sulfhydryl oxidase activity"/>
    <property type="evidence" value="ECO:0007669"/>
    <property type="project" value="InterPro"/>
</dbReference>
<comment type="subcellular location">
    <subcellularLocation>
        <location evidence="2">Secreted</location>
    </subcellularLocation>
</comment>
<feature type="domain" description="ERV/ALR sulfhydryl oxidase" evidence="16">
    <location>
        <begin position="744"/>
        <end position="854"/>
    </location>
</feature>
<dbReference type="Pfam" id="PF00085">
    <property type="entry name" value="Thioredoxin"/>
    <property type="match status" value="1"/>
</dbReference>
<comment type="function">
    <text evidence="11">Catalyzes the oxidation of sulfhydryl groups in peptide and protein thiols to disulfides with the reduction of oxygen to hydrogen peroxide. Plays a role in disulfide bond formation in a variety of extracellular proteins. In fibroblasts, required for normal incorporation of laminin into the extracellular matrix, and thereby for normal cell-cell adhesion and cell migration.</text>
</comment>
<dbReference type="InterPro" id="IPR042568">
    <property type="entry name" value="QSOX_FAD-bd_sf"/>
</dbReference>
<evidence type="ECO:0000256" key="15">
    <source>
        <dbReference type="SAM" id="SignalP"/>
    </source>
</evidence>
<feature type="signal peptide" evidence="15">
    <location>
        <begin position="1"/>
        <end position="43"/>
    </location>
</feature>
<reference evidence="18" key="1">
    <citation type="journal article" date="2004" name="Nature">
        <title>Genome duplication in the teleost fish Tetraodon nigroviridis reveals the early vertebrate proto-karyotype.</title>
        <authorList>
            <person name="Jaillon O."/>
            <person name="Aury J.-M."/>
            <person name="Brunet F."/>
            <person name="Petit J.-L."/>
            <person name="Stange-Thomann N."/>
            <person name="Mauceli E."/>
            <person name="Bouneau L."/>
            <person name="Fischer C."/>
            <person name="Ozouf-Costaz C."/>
            <person name="Bernot A."/>
            <person name="Nicaud S."/>
            <person name="Jaffe D."/>
            <person name="Fisher S."/>
            <person name="Lutfalla G."/>
            <person name="Dossat C."/>
            <person name="Segurens B."/>
            <person name="Dasilva C."/>
            <person name="Salanoubat M."/>
            <person name="Levy M."/>
            <person name="Boudet N."/>
            <person name="Castellano S."/>
            <person name="Anthouard V."/>
            <person name="Jubin C."/>
            <person name="Castelli V."/>
            <person name="Katinka M."/>
            <person name="Vacherie B."/>
            <person name="Biemont C."/>
            <person name="Skalli Z."/>
            <person name="Cattolico L."/>
            <person name="Poulain J."/>
            <person name="De Berardinis V."/>
            <person name="Cruaud C."/>
            <person name="Duprat S."/>
            <person name="Brottier P."/>
            <person name="Coutanceau J.-P."/>
            <person name="Gouzy J."/>
            <person name="Parra G."/>
            <person name="Lardier G."/>
            <person name="Chapple C."/>
            <person name="McKernan K.J."/>
            <person name="McEwan P."/>
            <person name="Bosak S."/>
            <person name="Kellis M."/>
            <person name="Volff J.-N."/>
            <person name="Guigo R."/>
            <person name="Zody M.C."/>
            <person name="Mesirov J."/>
            <person name="Lindblad-Toh K."/>
            <person name="Birren B."/>
            <person name="Nusbaum C."/>
            <person name="Kahn D."/>
            <person name="Robinson-Rechavi M."/>
            <person name="Laudet V."/>
            <person name="Schachter V."/>
            <person name="Quetier F."/>
            <person name="Saurin W."/>
            <person name="Scarpelli C."/>
            <person name="Wincker P."/>
            <person name="Lander E.S."/>
            <person name="Weissenbach J."/>
            <person name="Roest Crollius H."/>
        </authorList>
    </citation>
    <scope>NUCLEOTIDE SEQUENCE [LARGE SCALE GENOMIC DNA]</scope>
</reference>
<dbReference type="PANTHER" id="PTHR22897:SF6">
    <property type="entry name" value="SULFHYDRYL OXIDASE 1"/>
    <property type="match status" value="1"/>
</dbReference>
<dbReference type="PROSITE" id="PS51324">
    <property type="entry name" value="ERV_ALR"/>
    <property type="match status" value="1"/>
</dbReference>
<keyword evidence="4" id="KW-0964">Secreted</keyword>
<comment type="caution">
    <text evidence="18">The sequence shown here is derived from an EMBL/GenBank/DDBJ whole genome shotgun (WGS) entry which is preliminary data.</text>
</comment>
<feature type="chain" id="PRO_5004243104" description="Sulfhydryl oxidase" evidence="15">
    <location>
        <begin position="44"/>
        <end position="1104"/>
    </location>
</feature>
<keyword evidence="8 13" id="KW-0560">Oxidoreductase</keyword>
<evidence type="ECO:0000256" key="10">
    <source>
        <dbReference type="ARBA" id="ARBA00023180"/>
    </source>
</evidence>
<dbReference type="InterPro" id="IPR039798">
    <property type="entry name" value="Sulfhydryl_oxidase"/>
</dbReference>
<comment type="cofactor">
    <cofactor evidence="1 13">
        <name>FAD</name>
        <dbReference type="ChEBI" id="CHEBI:57692"/>
    </cofactor>
</comment>
<dbReference type="InterPro" id="IPR040986">
    <property type="entry name" value="QSOX_FAD-bd_dom"/>
</dbReference>
<evidence type="ECO:0000256" key="4">
    <source>
        <dbReference type="ARBA" id="ARBA00022525"/>
    </source>
</evidence>
<evidence type="ECO:0000259" key="17">
    <source>
        <dbReference type="PROSITE" id="PS51352"/>
    </source>
</evidence>
<dbReference type="InterPro" id="IPR017905">
    <property type="entry name" value="ERV/ALR_sulphydryl_oxidase"/>
</dbReference>
<evidence type="ECO:0000256" key="5">
    <source>
        <dbReference type="ARBA" id="ARBA00022630"/>
    </source>
</evidence>
<dbReference type="OrthoDB" id="59470at2759"/>
<evidence type="ECO:0000256" key="2">
    <source>
        <dbReference type="ARBA" id="ARBA00004613"/>
    </source>
</evidence>
<dbReference type="Pfam" id="PF04777">
    <property type="entry name" value="Evr1_Alr"/>
    <property type="match status" value="1"/>
</dbReference>
<dbReference type="CDD" id="cd02992">
    <property type="entry name" value="PDI_a_QSOX"/>
    <property type="match status" value="1"/>
</dbReference>
<keyword evidence="13" id="KW-0812">Transmembrane</keyword>
<feature type="compositionally biased region" description="Acidic residues" evidence="14">
    <location>
        <begin position="891"/>
        <end position="900"/>
    </location>
</feature>
<evidence type="ECO:0000259" key="16">
    <source>
        <dbReference type="PROSITE" id="PS51324"/>
    </source>
</evidence>
<dbReference type="GO" id="GO:0003756">
    <property type="term" value="F:protein disulfide isomerase activity"/>
    <property type="evidence" value="ECO:0007669"/>
    <property type="project" value="TreeGrafter"/>
</dbReference>
<keyword evidence="9" id="KW-1015">Disulfide bond</keyword>
<evidence type="ECO:0000256" key="12">
    <source>
        <dbReference type="ARBA" id="ARBA00048864"/>
    </source>
</evidence>
<accession>Q4RUD3</accession>
<dbReference type="GO" id="GO:0006457">
    <property type="term" value="P:protein folding"/>
    <property type="evidence" value="ECO:0007669"/>
    <property type="project" value="TreeGrafter"/>
</dbReference>
<dbReference type="FunFam" id="3.40.30.10:FF:000073">
    <property type="entry name" value="Sulfhydryl oxidase"/>
    <property type="match status" value="1"/>
</dbReference>
<keyword evidence="13" id="KW-0472">Membrane</keyword>
<dbReference type="PROSITE" id="PS51352">
    <property type="entry name" value="THIOREDOXIN_2"/>
    <property type="match status" value="1"/>
</dbReference>
<dbReference type="InterPro" id="IPR036249">
    <property type="entry name" value="Thioredoxin-like_sf"/>
</dbReference>
<evidence type="ECO:0000256" key="6">
    <source>
        <dbReference type="ARBA" id="ARBA00022729"/>
    </source>
</evidence>
<dbReference type="Gene3D" id="3.40.30.10">
    <property type="entry name" value="Glutaredoxin"/>
    <property type="match status" value="4"/>
</dbReference>
<keyword evidence="5 13" id="KW-0285">Flavoprotein</keyword>
<feature type="transmembrane region" description="Helical" evidence="13">
    <location>
        <begin position="1073"/>
        <end position="1090"/>
    </location>
</feature>
<comment type="catalytic activity">
    <reaction evidence="12 13">
        <text>2 R'C(R)SH + O2 = R'C(R)S-S(R)CR' + H2O2</text>
        <dbReference type="Rhea" id="RHEA:17357"/>
        <dbReference type="ChEBI" id="CHEBI:15379"/>
        <dbReference type="ChEBI" id="CHEBI:16240"/>
        <dbReference type="ChEBI" id="CHEBI:16520"/>
        <dbReference type="ChEBI" id="CHEBI:17412"/>
        <dbReference type="EC" id="1.8.3.2"/>
    </reaction>
</comment>
<dbReference type="KEGG" id="tng:GSTEN00028849G001"/>
<gene>
    <name evidence="18" type="ORF">GSTENG00028849001</name>
</gene>
<comment type="similarity">
    <text evidence="3 13">Belongs to the quiescin-sulfhydryl oxidase (QSOX) family.</text>
</comment>
<dbReference type="SUPFAM" id="SSF52833">
    <property type="entry name" value="Thioredoxin-like"/>
    <property type="match status" value="1"/>
</dbReference>
<dbReference type="InterPro" id="IPR041269">
    <property type="entry name" value="QSOX_Trx1"/>
</dbReference>
<feature type="compositionally biased region" description="Basic and acidic residues" evidence="14">
    <location>
        <begin position="853"/>
        <end position="874"/>
    </location>
</feature>
<dbReference type="Pfam" id="PF18108">
    <property type="entry name" value="QSOX_Trx1"/>
    <property type="match status" value="2"/>
</dbReference>
<name>Q4RUD3_TETNG</name>
<organism evidence="18">
    <name type="scientific">Tetraodon nigroviridis</name>
    <name type="common">Spotted green pufferfish</name>
    <name type="synonym">Chelonodon nigroviridis</name>
    <dbReference type="NCBI Taxonomy" id="99883"/>
    <lineage>
        <taxon>Eukaryota</taxon>
        <taxon>Metazoa</taxon>
        <taxon>Chordata</taxon>
        <taxon>Craniata</taxon>
        <taxon>Vertebrata</taxon>
        <taxon>Euteleostomi</taxon>
        <taxon>Actinopterygii</taxon>
        <taxon>Neopterygii</taxon>
        <taxon>Teleostei</taxon>
        <taxon>Neoteleostei</taxon>
        <taxon>Acanthomorphata</taxon>
        <taxon>Eupercaria</taxon>
        <taxon>Tetraodontiformes</taxon>
        <taxon>Tetradontoidea</taxon>
        <taxon>Tetraodontidae</taxon>
        <taxon>Tetraodon</taxon>
    </lineage>
</organism>
<dbReference type="PROSITE" id="PS00194">
    <property type="entry name" value="THIOREDOXIN_1"/>
    <property type="match status" value="1"/>
</dbReference>
<feature type="region of interest" description="Disordered" evidence="14">
    <location>
        <begin position="853"/>
        <end position="928"/>
    </location>
</feature>